<organism evidence="2 3">
    <name type="scientific">Pararobbsia silviterrae</name>
    <dbReference type="NCBI Taxonomy" id="1792498"/>
    <lineage>
        <taxon>Bacteria</taxon>
        <taxon>Pseudomonadati</taxon>
        <taxon>Pseudomonadota</taxon>
        <taxon>Betaproteobacteria</taxon>
        <taxon>Burkholderiales</taxon>
        <taxon>Burkholderiaceae</taxon>
        <taxon>Pararobbsia</taxon>
    </lineage>
</organism>
<dbReference type="Gene3D" id="1.10.4060.10">
    <property type="entry name" value="BPP1347 like domain"/>
    <property type="match status" value="1"/>
</dbReference>
<keyword evidence="2" id="KW-0378">Hydrolase</keyword>
<dbReference type="GO" id="GO:0008233">
    <property type="term" value="F:peptidase activity"/>
    <property type="evidence" value="ECO:0007669"/>
    <property type="project" value="UniProtKB-KW"/>
</dbReference>
<dbReference type="PROSITE" id="PS51787">
    <property type="entry name" value="LON_N"/>
    <property type="match status" value="1"/>
</dbReference>
<evidence type="ECO:0000259" key="1">
    <source>
        <dbReference type="PROSITE" id="PS51787"/>
    </source>
</evidence>
<dbReference type="GO" id="GO:0006508">
    <property type="term" value="P:proteolysis"/>
    <property type="evidence" value="ECO:0007669"/>
    <property type="project" value="UniProtKB-KW"/>
</dbReference>
<protein>
    <submittedName>
        <fullName evidence="2">ATP-dependent protease</fullName>
    </submittedName>
</protein>
<gene>
    <name evidence="2" type="ORF">D7S86_02590</name>
</gene>
<dbReference type="AlphaFoldDB" id="A0A494Y9N7"/>
<dbReference type="Gene3D" id="2.30.130.40">
    <property type="entry name" value="LON domain-like"/>
    <property type="match status" value="1"/>
</dbReference>
<reference evidence="2 3" key="1">
    <citation type="submission" date="2018-10" db="EMBL/GenBank/DDBJ databases">
        <title>Robbsia sp. DHC34, isolated from soil.</title>
        <authorList>
            <person name="Gao Z.-H."/>
            <person name="Qiu L.-H."/>
        </authorList>
    </citation>
    <scope>NUCLEOTIDE SEQUENCE [LARGE SCALE GENOMIC DNA]</scope>
    <source>
        <strain evidence="2 3">DHC34</strain>
    </source>
</reference>
<dbReference type="Pfam" id="PF02190">
    <property type="entry name" value="LON_substr_bdg"/>
    <property type="match status" value="1"/>
</dbReference>
<dbReference type="InterPro" id="IPR015947">
    <property type="entry name" value="PUA-like_sf"/>
</dbReference>
<dbReference type="PANTHER" id="PTHR46732:SF8">
    <property type="entry name" value="ATP-DEPENDENT PROTEASE LA (LON) DOMAIN PROTEIN"/>
    <property type="match status" value="1"/>
</dbReference>
<keyword evidence="2" id="KW-0645">Protease</keyword>
<evidence type="ECO:0000313" key="2">
    <source>
        <dbReference type="EMBL" id="RKP58835.1"/>
    </source>
</evidence>
<dbReference type="PANTHER" id="PTHR46732">
    <property type="entry name" value="ATP-DEPENDENT PROTEASE LA (LON) DOMAIN PROTEIN"/>
    <property type="match status" value="1"/>
</dbReference>
<dbReference type="InterPro" id="IPR046336">
    <property type="entry name" value="Lon_prtase_N_sf"/>
</dbReference>
<comment type="caution">
    <text evidence="2">The sequence shown here is derived from an EMBL/GenBank/DDBJ whole genome shotgun (WGS) entry which is preliminary data.</text>
</comment>
<dbReference type="InterPro" id="IPR003111">
    <property type="entry name" value="Lon_prtase_N"/>
</dbReference>
<dbReference type="EMBL" id="RBZU01000001">
    <property type="protein sequence ID" value="RKP58835.1"/>
    <property type="molecule type" value="Genomic_DNA"/>
</dbReference>
<keyword evidence="3" id="KW-1185">Reference proteome</keyword>
<proteinExistence type="predicted"/>
<evidence type="ECO:0000313" key="3">
    <source>
        <dbReference type="Proteomes" id="UP000270342"/>
    </source>
</evidence>
<dbReference type="OrthoDB" id="8558970at2"/>
<accession>A0A494Y9N7</accession>
<dbReference type="RefSeq" id="WP_121083065.1">
    <property type="nucleotide sequence ID" value="NZ_RBZU01000001.1"/>
</dbReference>
<dbReference type="SMART" id="SM00464">
    <property type="entry name" value="LON"/>
    <property type="match status" value="1"/>
</dbReference>
<feature type="domain" description="Lon N-terminal" evidence="1">
    <location>
        <begin position="5"/>
        <end position="206"/>
    </location>
</feature>
<sequence length="208" mass="23554">MSSILADLPLFPLHTVLFPDGLLPLKIFEARYLDMMRDCLRDQSPFGVCMIRSGNEVARPDEPTVPESVGCLAHLLDCDVQEYGLMQIKVKGGHRFRLLSTRVEPSGLLRGMAEPIGEDPPPDGRAYLAPHAACAEVLERIIKGVADRDPNNVPFLKPYRFEDPIWLSNRLAEILPIPLRARQKLMEIEDAEARLEIVHHFMQQHQML</sequence>
<dbReference type="SUPFAM" id="SSF88697">
    <property type="entry name" value="PUA domain-like"/>
    <property type="match status" value="1"/>
</dbReference>
<dbReference type="Proteomes" id="UP000270342">
    <property type="component" value="Unassembled WGS sequence"/>
</dbReference>
<name>A0A494Y9N7_9BURK</name>